<dbReference type="Gene3D" id="1.10.10.10">
    <property type="entry name" value="Winged helix-like DNA-binding domain superfamily/Winged helix DNA-binding domain"/>
    <property type="match status" value="1"/>
</dbReference>
<accession>A0ABQ3VY92</accession>
<dbReference type="InterPro" id="IPR000944">
    <property type="entry name" value="Tscrpt_reg_Rrf2"/>
</dbReference>
<dbReference type="InterPro" id="IPR036388">
    <property type="entry name" value="WH-like_DNA-bd_sf"/>
</dbReference>
<comment type="caution">
    <text evidence="1">The sequence shown here is derived from an EMBL/GenBank/DDBJ whole genome shotgun (WGS) entry which is preliminary data.</text>
</comment>
<keyword evidence="2" id="KW-1185">Reference proteome</keyword>
<sequence>MSFSVAFSQALEIVGYVNAKSRDEHFDYLAIQKISEMLNIPVPSVKKISATLKKAGVLTSKTGVNGGLRLAKDAEEITIYDILVAIEGPTPLFRLPLEVDKTAFVNQDKVEDWLENSSKVLKRAETAMLTTLKQTTLADLDKD</sequence>
<organism evidence="1 2">
    <name type="scientific">Lentilactobacillus fungorum</name>
    <dbReference type="NCBI Taxonomy" id="2201250"/>
    <lineage>
        <taxon>Bacteria</taxon>
        <taxon>Bacillati</taxon>
        <taxon>Bacillota</taxon>
        <taxon>Bacilli</taxon>
        <taxon>Lactobacillales</taxon>
        <taxon>Lactobacillaceae</taxon>
        <taxon>Lentilactobacillus</taxon>
    </lineage>
</organism>
<reference evidence="1 2" key="1">
    <citation type="journal article" date="2021" name="Int. J. Syst. Evol. Microbiol.">
        <title>Lentilactobacillus fungorum sp. nov., isolated from spent mushroom substrates.</title>
        <authorList>
            <person name="Tohno M."/>
            <person name="Tanizawa Y."/>
            <person name="Kojima Y."/>
            <person name="Sakamoto M."/>
            <person name="Ohkuma M."/>
            <person name="Kobayashi H."/>
        </authorList>
    </citation>
    <scope>NUCLEOTIDE SEQUENCE [LARGE SCALE GENOMIC DNA]</scope>
    <source>
        <strain evidence="1 2">YK48G</strain>
    </source>
</reference>
<proteinExistence type="predicted"/>
<dbReference type="PANTHER" id="PTHR33221:SF9">
    <property type="entry name" value="RRF2 FAMILY PROTEIN"/>
    <property type="match status" value="1"/>
</dbReference>
<protein>
    <recommendedName>
        <fullName evidence="3">Rrf2 family transcriptional regulator</fullName>
    </recommendedName>
</protein>
<dbReference type="EMBL" id="BNJR01000007">
    <property type="protein sequence ID" value="GHP13257.1"/>
    <property type="molecule type" value="Genomic_DNA"/>
</dbReference>
<dbReference type="Pfam" id="PF02082">
    <property type="entry name" value="Rrf2"/>
    <property type="match status" value="1"/>
</dbReference>
<evidence type="ECO:0008006" key="3">
    <source>
        <dbReference type="Google" id="ProtNLM"/>
    </source>
</evidence>
<dbReference type="InterPro" id="IPR036390">
    <property type="entry name" value="WH_DNA-bd_sf"/>
</dbReference>
<dbReference type="SUPFAM" id="SSF46785">
    <property type="entry name" value="Winged helix' DNA-binding domain"/>
    <property type="match status" value="1"/>
</dbReference>
<dbReference type="PROSITE" id="PS51197">
    <property type="entry name" value="HTH_RRF2_2"/>
    <property type="match status" value="1"/>
</dbReference>
<dbReference type="PANTHER" id="PTHR33221">
    <property type="entry name" value="WINGED HELIX-TURN-HELIX TRANSCRIPTIONAL REGULATOR, RRF2 FAMILY"/>
    <property type="match status" value="1"/>
</dbReference>
<dbReference type="Proteomes" id="UP000604765">
    <property type="component" value="Unassembled WGS sequence"/>
</dbReference>
<evidence type="ECO:0000313" key="2">
    <source>
        <dbReference type="Proteomes" id="UP000604765"/>
    </source>
</evidence>
<dbReference type="RefSeq" id="WP_203629301.1">
    <property type="nucleotide sequence ID" value="NZ_BNJR01000007.1"/>
</dbReference>
<evidence type="ECO:0000313" key="1">
    <source>
        <dbReference type="EMBL" id="GHP13257.1"/>
    </source>
</evidence>
<gene>
    <name evidence="1" type="ORF">YK48G_06820</name>
</gene>
<name>A0ABQ3VY92_9LACO</name>